<keyword evidence="4" id="KW-0813">Transport</keyword>
<evidence type="ECO:0000256" key="6">
    <source>
        <dbReference type="ARBA" id="ARBA00022500"/>
    </source>
</evidence>
<dbReference type="RefSeq" id="WP_007989976.1">
    <property type="nucleotide sequence ID" value="NZ_CP047656.1"/>
</dbReference>
<evidence type="ECO:0000256" key="4">
    <source>
        <dbReference type="ARBA" id="ARBA00022448"/>
    </source>
</evidence>
<proteinExistence type="inferred from homology"/>
<name>A0A857JR57_9ALTE</name>
<evidence type="ECO:0000256" key="8">
    <source>
        <dbReference type="ARBA" id="ARBA00022927"/>
    </source>
</evidence>
<dbReference type="OrthoDB" id="7063004at2"/>
<evidence type="ECO:0000256" key="5">
    <source>
        <dbReference type="ARBA" id="ARBA00022475"/>
    </source>
</evidence>
<keyword evidence="5" id="KW-1003">Cell membrane</keyword>
<evidence type="ECO:0000256" key="1">
    <source>
        <dbReference type="ARBA" id="ARBA00004413"/>
    </source>
</evidence>
<keyword evidence="12" id="KW-1185">Reference proteome</keyword>
<keyword evidence="10" id="KW-1006">Bacterial flagellum protein export</keyword>
<keyword evidence="7" id="KW-1005">Bacterial flagellum biogenesis</keyword>
<evidence type="ECO:0000313" key="12">
    <source>
        <dbReference type="Proteomes" id="UP000464524"/>
    </source>
</evidence>
<dbReference type="EMBL" id="CP047656">
    <property type="protein sequence ID" value="QHJ13601.1"/>
    <property type="molecule type" value="Genomic_DNA"/>
</dbReference>
<dbReference type="PANTHER" id="PTHR38786">
    <property type="entry name" value="FLAGELLAR FLIJ PROTEIN"/>
    <property type="match status" value="1"/>
</dbReference>
<evidence type="ECO:0000313" key="11">
    <source>
        <dbReference type="EMBL" id="QHJ13601.1"/>
    </source>
</evidence>
<evidence type="ECO:0000256" key="9">
    <source>
        <dbReference type="ARBA" id="ARBA00023136"/>
    </source>
</evidence>
<accession>A0A857JR57</accession>
<organism evidence="11 12">
    <name type="scientific">Paraglaciecola mesophila</name>
    <dbReference type="NCBI Taxonomy" id="197222"/>
    <lineage>
        <taxon>Bacteria</taxon>
        <taxon>Pseudomonadati</taxon>
        <taxon>Pseudomonadota</taxon>
        <taxon>Gammaproteobacteria</taxon>
        <taxon>Alteromonadales</taxon>
        <taxon>Alteromonadaceae</taxon>
        <taxon>Paraglaciecola</taxon>
    </lineage>
</organism>
<dbReference type="GO" id="GO:0044781">
    <property type="term" value="P:bacterial-type flagellum organization"/>
    <property type="evidence" value="ECO:0007669"/>
    <property type="project" value="UniProtKB-KW"/>
</dbReference>
<keyword evidence="9" id="KW-0472">Membrane</keyword>
<dbReference type="InterPro" id="IPR052570">
    <property type="entry name" value="FliJ"/>
</dbReference>
<dbReference type="Proteomes" id="UP000464524">
    <property type="component" value="Chromosome"/>
</dbReference>
<evidence type="ECO:0000256" key="7">
    <source>
        <dbReference type="ARBA" id="ARBA00022795"/>
    </source>
</evidence>
<reference evidence="11 12" key="1">
    <citation type="submission" date="2019-12" db="EMBL/GenBank/DDBJ databases">
        <title>Genome sequencing and assembly of endphytes of Porphyra tenera.</title>
        <authorList>
            <person name="Park J.M."/>
            <person name="Shin R."/>
            <person name="Jo S.H."/>
        </authorList>
    </citation>
    <scope>NUCLEOTIDE SEQUENCE [LARGE SCALE GENOMIC DNA]</scope>
    <source>
        <strain evidence="11 12">GPM4</strain>
    </source>
</reference>
<dbReference type="PANTHER" id="PTHR38786:SF1">
    <property type="entry name" value="FLAGELLAR FLIJ PROTEIN"/>
    <property type="match status" value="1"/>
</dbReference>
<dbReference type="InterPro" id="IPR012823">
    <property type="entry name" value="Flagell_FliJ"/>
</dbReference>
<evidence type="ECO:0000256" key="2">
    <source>
        <dbReference type="ARBA" id="ARBA00010004"/>
    </source>
</evidence>
<dbReference type="NCBIfam" id="TIGR02473">
    <property type="entry name" value="flagell_FliJ"/>
    <property type="match status" value="1"/>
</dbReference>
<dbReference type="GO" id="GO:0006935">
    <property type="term" value="P:chemotaxis"/>
    <property type="evidence" value="ECO:0007669"/>
    <property type="project" value="UniProtKB-KW"/>
</dbReference>
<dbReference type="Pfam" id="PF02050">
    <property type="entry name" value="FliJ"/>
    <property type="match status" value="1"/>
</dbReference>
<dbReference type="GO" id="GO:0009288">
    <property type="term" value="C:bacterial-type flagellum"/>
    <property type="evidence" value="ECO:0007669"/>
    <property type="project" value="InterPro"/>
</dbReference>
<keyword evidence="8" id="KW-0653">Protein transport</keyword>
<gene>
    <name evidence="11" type="ORF">FX988_03867</name>
</gene>
<sequence length="146" mass="17003">MPVSKQLQMVADWERRKEQKMATDYQLAQQNVVDNQNKLTGLEQYRVNYLKEGIRKGQLGLAAKNYGQHQSFVGKIDAACEQQTKQVSNALVVAEQRKTQWLAQQRKRKAVEMLLDKQALKIQQKQDRAEQQMLDELALQKFLRSK</sequence>
<evidence type="ECO:0000256" key="10">
    <source>
        <dbReference type="ARBA" id="ARBA00023225"/>
    </source>
</evidence>
<dbReference type="Gene3D" id="1.10.287.1700">
    <property type="match status" value="1"/>
</dbReference>
<comment type="similarity">
    <text evidence="2">Belongs to the FliJ family.</text>
</comment>
<dbReference type="InterPro" id="IPR053716">
    <property type="entry name" value="Flag_assembly_chemotaxis_eff"/>
</dbReference>
<evidence type="ECO:0000256" key="3">
    <source>
        <dbReference type="ARBA" id="ARBA00020392"/>
    </source>
</evidence>
<dbReference type="GO" id="GO:0005886">
    <property type="term" value="C:plasma membrane"/>
    <property type="evidence" value="ECO:0007669"/>
    <property type="project" value="UniProtKB-SubCell"/>
</dbReference>
<comment type="subcellular location">
    <subcellularLocation>
        <location evidence="1">Cell membrane</location>
        <topology evidence="1">Peripheral membrane protein</topology>
        <orientation evidence="1">Cytoplasmic side</orientation>
    </subcellularLocation>
</comment>
<protein>
    <recommendedName>
        <fullName evidence="3">Flagellar FliJ protein</fullName>
    </recommendedName>
</protein>
<dbReference type="GO" id="GO:0015031">
    <property type="term" value="P:protein transport"/>
    <property type="evidence" value="ECO:0007669"/>
    <property type="project" value="UniProtKB-KW"/>
</dbReference>
<dbReference type="KEGG" id="pmes:FX988_03867"/>
<dbReference type="GO" id="GO:0071973">
    <property type="term" value="P:bacterial-type flagellum-dependent cell motility"/>
    <property type="evidence" value="ECO:0007669"/>
    <property type="project" value="InterPro"/>
</dbReference>
<dbReference type="AlphaFoldDB" id="A0A857JR57"/>
<keyword evidence="6" id="KW-0145">Chemotaxis</keyword>